<dbReference type="GO" id="GO:0043565">
    <property type="term" value="F:sequence-specific DNA binding"/>
    <property type="evidence" value="ECO:0007669"/>
    <property type="project" value="InterPro"/>
</dbReference>
<gene>
    <name evidence="9" type="ORF">DQX05_10200</name>
</gene>
<dbReference type="InterPro" id="IPR009057">
    <property type="entry name" value="Homeodomain-like_sf"/>
</dbReference>
<dbReference type="SUPFAM" id="SSF46689">
    <property type="entry name" value="Homeodomain-like"/>
    <property type="match status" value="2"/>
</dbReference>
<accession>A0A3A3GI51</accession>
<dbReference type="OrthoDB" id="9776971at2"/>
<dbReference type="AlphaFoldDB" id="A0A3A3GI51"/>
<dbReference type="InterPro" id="IPR017853">
    <property type="entry name" value="GH"/>
</dbReference>
<dbReference type="SMART" id="SM00342">
    <property type="entry name" value="HTH_ARAC"/>
    <property type="match status" value="1"/>
</dbReference>
<dbReference type="InterPro" id="IPR049166">
    <property type="entry name" value="GH39_cat"/>
</dbReference>
<dbReference type="PROSITE" id="PS01027">
    <property type="entry name" value="GLYCOSYL_HYDROL_F39"/>
    <property type="match status" value="1"/>
</dbReference>
<dbReference type="Gene3D" id="2.60.40.1500">
    <property type="entry name" value="Glycosyl hydrolase domain, family 39"/>
    <property type="match status" value="1"/>
</dbReference>
<evidence type="ECO:0000256" key="6">
    <source>
        <dbReference type="ARBA" id="ARBA00023295"/>
    </source>
</evidence>
<name>A0A3A3GI51_PANTH</name>
<feature type="active site" description="Proton donor" evidence="7">
    <location>
        <position position="485"/>
    </location>
</feature>
<dbReference type="InterPro" id="IPR018062">
    <property type="entry name" value="HTH_AraC-typ_CS"/>
</dbReference>
<dbReference type="GO" id="GO:0005975">
    <property type="term" value="P:carbohydrate metabolic process"/>
    <property type="evidence" value="ECO:0007669"/>
    <property type="project" value="InterPro"/>
</dbReference>
<evidence type="ECO:0000256" key="2">
    <source>
        <dbReference type="ARBA" id="ARBA00022801"/>
    </source>
</evidence>
<dbReference type="PANTHER" id="PTHR12631">
    <property type="entry name" value="ALPHA-L-IDURONIDASE"/>
    <property type="match status" value="1"/>
</dbReference>
<dbReference type="GO" id="GO:0004553">
    <property type="term" value="F:hydrolase activity, hydrolyzing O-glycosyl compounds"/>
    <property type="evidence" value="ECO:0007669"/>
    <property type="project" value="InterPro"/>
</dbReference>
<dbReference type="SUPFAM" id="SSF51011">
    <property type="entry name" value="Glycosyl hydrolase domain"/>
    <property type="match status" value="1"/>
</dbReference>
<evidence type="ECO:0000259" key="8">
    <source>
        <dbReference type="PROSITE" id="PS01124"/>
    </source>
</evidence>
<keyword evidence="5" id="KW-0804">Transcription</keyword>
<evidence type="ECO:0000256" key="3">
    <source>
        <dbReference type="ARBA" id="ARBA00023015"/>
    </source>
</evidence>
<evidence type="ECO:0000256" key="4">
    <source>
        <dbReference type="ARBA" id="ARBA00023125"/>
    </source>
</evidence>
<dbReference type="InterPro" id="IPR051923">
    <property type="entry name" value="Glycosyl_Hydrolase_39"/>
</dbReference>
<reference evidence="9 10" key="1">
    <citation type="submission" date="2018-09" db="EMBL/GenBank/DDBJ databases">
        <title>Paenibacillus SK2017-BO5.</title>
        <authorList>
            <person name="Piskunova J.V."/>
            <person name="Dubiley S.A."/>
            <person name="Severinov K.V."/>
        </authorList>
    </citation>
    <scope>NUCLEOTIDE SEQUENCE [LARGE SCALE GENOMIC DNA]</scope>
    <source>
        <strain evidence="9 10">BO5</strain>
    </source>
</reference>
<dbReference type="Gene3D" id="1.10.10.60">
    <property type="entry name" value="Homeodomain-like"/>
    <property type="match status" value="2"/>
</dbReference>
<dbReference type="SUPFAM" id="SSF51445">
    <property type="entry name" value="(Trans)glycosidases"/>
    <property type="match status" value="1"/>
</dbReference>
<keyword evidence="3" id="KW-0805">Transcription regulation</keyword>
<dbReference type="InterPro" id="IPR049165">
    <property type="entry name" value="GH39_as"/>
</dbReference>
<dbReference type="Pfam" id="PF07883">
    <property type="entry name" value="Cupin_2"/>
    <property type="match status" value="1"/>
</dbReference>
<proteinExistence type="inferred from homology"/>
<dbReference type="Gene3D" id="3.20.20.80">
    <property type="entry name" value="Glycosidases"/>
    <property type="match status" value="1"/>
</dbReference>
<dbReference type="Pfam" id="PF12833">
    <property type="entry name" value="HTH_18"/>
    <property type="match status" value="1"/>
</dbReference>
<keyword evidence="4" id="KW-0238">DNA-binding</keyword>
<protein>
    <submittedName>
        <fullName evidence="9">Helix-turn-helix domain-containing protein</fullName>
    </submittedName>
</protein>
<evidence type="ECO:0000256" key="7">
    <source>
        <dbReference type="PIRSR" id="PIRSR600514-1"/>
    </source>
</evidence>
<dbReference type="PANTHER" id="PTHR12631:SF10">
    <property type="entry name" value="BETA-XYLOSIDASE-LIKE PROTEIN-RELATED"/>
    <property type="match status" value="1"/>
</dbReference>
<organism evidence="9 10">
    <name type="scientific">Paenibacillus thiaminolyticus</name>
    <name type="common">Bacillus thiaminolyticus</name>
    <dbReference type="NCBI Taxonomy" id="49283"/>
    <lineage>
        <taxon>Bacteria</taxon>
        <taxon>Bacillati</taxon>
        <taxon>Bacillota</taxon>
        <taxon>Bacilli</taxon>
        <taxon>Bacillales</taxon>
        <taxon>Paenibacillaceae</taxon>
        <taxon>Paenibacillus</taxon>
    </lineage>
</organism>
<evidence type="ECO:0000313" key="9">
    <source>
        <dbReference type="EMBL" id="RJG24233.1"/>
    </source>
</evidence>
<dbReference type="PROSITE" id="PS00041">
    <property type="entry name" value="HTH_ARAC_FAMILY_1"/>
    <property type="match status" value="1"/>
</dbReference>
<feature type="domain" description="HTH araC/xylS-type" evidence="8">
    <location>
        <begin position="175"/>
        <end position="273"/>
    </location>
</feature>
<dbReference type="InterPro" id="IPR011051">
    <property type="entry name" value="RmlC_Cupin_sf"/>
</dbReference>
<keyword evidence="2" id="KW-0378">Hydrolase</keyword>
<comment type="similarity">
    <text evidence="1">Belongs to the glycosyl hydrolase 39 family.</text>
</comment>
<dbReference type="SUPFAM" id="SSF51182">
    <property type="entry name" value="RmlC-like cupins"/>
    <property type="match status" value="1"/>
</dbReference>
<dbReference type="Proteomes" id="UP000266177">
    <property type="component" value="Unassembled WGS sequence"/>
</dbReference>
<dbReference type="InterPro" id="IPR014710">
    <property type="entry name" value="RmlC-like_jellyroll"/>
</dbReference>
<dbReference type="InterPro" id="IPR018060">
    <property type="entry name" value="HTH_AraC"/>
</dbReference>
<comment type="caution">
    <text evidence="9">The sequence shown here is derived from an EMBL/GenBank/DDBJ whole genome shotgun (WGS) entry which is preliminary data.</text>
</comment>
<dbReference type="GO" id="GO:0003700">
    <property type="term" value="F:DNA-binding transcription factor activity"/>
    <property type="evidence" value="ECO:0007669"/>
    <property type="project" value="InterPro"/>
</dbReference>
<dbReference type="InterPro" id="IPR013096">
    <property type="entry name" value="Cupin_2"/>
</dbReference>
<evidence type="ECO:0000256" key="5">
    <source>
        <dbReference type="ARBA" id="ARBA00023163"/>
    </source>
</evidence>
<dbReference type="Pfam" id="PF01229">
    <property type="entry name" value="Glyco_hydro_39"/>
    <property type="match status" value="1"/>
</dbReference>
<dbReference type="InterPro" id="IPR000514">
    <property type="entry name" value="Glyco_hydro_39"/>
</dbReference>
<dbReference type="PRINTS" id="PR00745">
    <property type="entry name" value="GLHYDRLASE39"/>
</dbReference>
<keyword evidence="6" id="KW-0326">Glycosidase</keyword>
<sequence>MKYLYEFIEHQDDMPFRMFVNSVDHIQFHWHKEVEMICVLQGSVRIYVGQHNHEYHPGDFLFINSLSAHKIEKTGQDNVLLALQFSPELLERPMHIHCSSLDRGADGKPAHDKLRHYLARMAWELNKKPPGYRSCAVGLLHMLIGHLVRSFPHEALPDGEPGAEPGNDYELRRLNRVLQYIDKHYSKKITLQDIARQEHLSLHYFSHFFKDKIGIPFQKYLTLVRLEKSVELLAGTNKNVTQIASECGFANVKAFNTYFKEKYGTTPTGYREKQERDTLKKSSRWNVNTSAIHGAYYDIDTIQAMDSLYAYLERGYELPLSSPLASDSISIDIHADDPVHPYEPNWRMLTTAGRAIEGLRADWQEQFLEMQSRLKFRYIRFHGIFNDEMMIYNEAEDGVPVYNWSYVDQLYDFLLSAGTRPFVELSFMPSLLRRSGETIFWWKGNISPPSDMEKWTELVRQFVRHCVNRYGLEEVKQWYFEVWNEPDLEGICWAGTREEYFRFYQATAEAIKSVDSELRTGGPALGYGSIWNDTWTEDFFNYCKTSQAPLDFFSFHVYSEYPFTKYEERLTTIMPPDFYGRTIERVRGKLQAAQLPVMPELHVTEWNFSLYDRNYIHDTMFMAPFILRHALQSQGRLHSLGFWSFTDVFEESQAVPAILHGGFGLFNRNGLRKPAYYAFELLAKLTGNLLRQGEGYAIATSGEDYSILLYHYVHVDPLFASGDWSGLTERDRYTVFEEKGDLEVALHLDGLSGDYKATTYRLDRDHGSLFDEWARMGAPGTPGEEEIDYLRRRTGPAVTVEFLEAVSSFDRRFVIPPHGVQLVTLQRQY</sequence>
<dbReference type="EMBL" id="QYZD01000007">
    <property type="protein sequence ID" value="RJG24233.1"/>
    <property type="molecule type" value="Genomic_DNA"/>
</dbReference>
<dbReference type="RefSeq" id="WP_119793228.1">
    <property type="nucleotide sequence ID" value="NZ_QYZD01000007.1"/>
</dbReference>
<dbReference type="PROSITE" id="PS01124">
    <property type="entry name" value="HTH_ARAC_FAMILY_2"/>
    <property type="match status" value="1"/>
</dbReference>
<evidence type="ECO:0000256" key="1">
    <source>
        <dbReference type="ARBA" id="ARBA00008875"/>
    </source>
</evidence>
<evidence type="ECO:0000313" key="10">
    <source>
        <dbReference type="Proteomes" id="UP000266177"/>
    </source>
</evidence>
<dbReference type="Gene3D" id="2.60.120.10">
    <property type="entry name" value="Jelly Rolls"/>
    <property type="match status" value="1"/>
</dbReference>